<feature type="domain" description="Cytochrome c" evidence="5">
    <location>
        <begin position="97"/>
        <end position="279"/>
    </location>
</feature>
<keyword evidence="7" id="KW-1185">Reference proteome</keyword>
<keyword evidence="3 4" id="KW-0408">Iron</keyword>
<feature type="domain" description="Cytochrome c" evidence="5">
    <location>
        <begin position="290"/>
        <end position="465"/>
    </location>
</feature>
<dbReference type="EMBL" id="CAKLPY010000005">
    <property type="protein sequence ID" value="CAH0997752.1"/>
    <property type="molecule type" value="Genomic_DNA"/>
</dbReference>
<reference evidence="6" key="1">
    <citation type="submission" date="2021-12" db="EMBL/GenBank/DDBJ databases">
        <authorList>
            <person name="Rodrigo-Torres L."/>
            <person name="Arahal R. D."/>
            <person name="Lucena T."/>
        </authorList>
    </citation>
    <scope>NUCLEOTIDE SEQUENCE</scope>
    <source>
        <strain evidence="6">CECT 8858</strain>
    </source>
</reference>
<dbReference type="PANTHER" id="PTHR30600:SF9">
    <property type="entry name" value="BLR7738 PROTEIN"/>
    <property type="match status" value="1"/>
</dbReference>
<dbReference type="InterPro" id="IPR036909">
    <property type="entry name" value="Cyt_c-like_dom_sf"/>
</dbReference>
<protein>
    <recommendedName>
        <fullName evidence="5">Cytochrome c domain-containing protein</fullName>
    </recommendedName>
</protein>
<comment type="caution">
    <text evidence="6">The sequence shown here is derived from an EMBL/GenBank/DDBJ whole genome shotgun (WGS) entry which is preliminary data.</text>
</comment>
<sequence>MKIRHFIPFVVLISACQSYKELPTSIDNPTWKTQDIAATVQSKTGNPEIGYKYLIEGDYIGSGIPYGIMKNKMLKTPDTVLARNADNRYTFFWGNVFKTNNGTKVFAGNCFTCHSSVLNGKMILGLGNSFADFKKSQGPTTKFLRLAVNFKYRKGSPERQAFQPYANSIKVLPSYIITNNLGVNPAFRLEEACTIYRNRIDLLHEKKANFKPIKYTLASDTPPLWNIAKKNALYYNGMGRGSMTKLLMQASLLGIPDTTSARKVHDNFDDVLAWLKTLTPPKYPKEIDKTKLLAGEAIFEKHCANCHGTYGPKSKYPNKLVALHIVKTDPLYAQYFSQNSHLVEWYNKSWFANSFPKSSLQAENGYIAPPLDGIWASAPYLHNGSVPTLEDLLNSSQRPVRWKRGQSSFAYDYQKVGWEYSIPAKNKEKNMYDTQLLGYGNGGHTYGDKLSNEDRTNLIEYLKSL</sequence>
<dbReference type="InterPro" id="IPR051395">
    <property type="entry name" value="Cytochrome_c_Peroxidase/MauG"/>
</dbReference>
<accession>A0ABM9AVC6</accession>
<name>A0ABM9AVC6_9BACT</name>
<gene>
    <name evidence="6" type="ORF">EMA8858_03886</name>
</gene>
<dbReference type="PANTHER" id="PTHR30600">
    <property type="entry name" value="CYTOCHROME C PEROXIDASE-RELATED"/>
    <property type="match status" value="1"/>
</dbReference>
<evidence type="ECO:0000256" key="4">
    <source>
        <dbReference type="PROSITE-ProRule" id="PRU00433"/>
    </source>
</evidence>
<evidence type="ECO:0000256" key="1">
    <source>
        <dbReference type="ARBA" id="ARBA00022617"/>
    </source>
</evidence>
<dbReference type="SUPFAM" id="SSF46626">
    <property type="entry name" value="Cytochrome c"/>
    <property type="match status" value="2"/>
</dbReference>
<organism evidence="6 7">
    <name type="scientific">Emticicia aquatica</name>
    <dbReference type="NCBI Taxonomy" id="1681835"/>
    <lineage>
        <taxon>Bacteria</taxon>
        <taxon>Pseudomonadati</taxon>
        <taxon>Bacteroidota</taxon>
        <taxon>Cytophagia</taxon>
        <taxon>Cytophagales</taxon>
        <taxon>Leadbetterellaceae</taxon>
        <taxon>Emticicia</taxon>
    </lineage>
</organism>
<evidence type="ECO:0000313" key="7">
    <source>
        <dbReference type="Proteomes" id="UP000837932"/>
    </source>
</evidence>
<dbReference type="RefSeq" id="WP_238808560.1">
    <property type="nucleotide sequence ID" value="NZ_CAKLPY010000005.1"/>
</dbReference>
<keyword evidence="2 4" id="KW-0479">Metal-binding</keyword>
<keyword evidence="1 4" id="KW-0349">Heme</keyword>
<evidence type="ECO:0000259" key="5">
    <source>
        <dbReference type="PROSITE" id="PS51007"/>
    </source>
</evidence>
<dbReference type="PROSITE" id="PS51007">
    <property type="entry name" value="CYTC"/>
    <property type="match status" value="2"/>
</dbReference>
<dbReference type="InterPro" id="IPR009056">
    <property type="entry name" value="Cyt_c-like_dom"/>
</dbReference>
<dbReference type="Pfam" id="PF21419">
    <property type="entry name" value="RoxA-like_Cyt-c"/>
    <property type="match status" value="1"/>
</dbReference>
<dbReference type="PROSITE" id="PS51257">
    <property type="entry name" value="PROKAR_LIPOPROTEIN"/>
    <property type="match status" value="1"/>
</dbReference>
<evidence type="ECO:0000313" key="6">
    <source>
        <dbReference type="EMBL" id="CAH0997752.1"/>
    </source>
</evidence>
<dbReference type="Proteomes" id="UP000837932">
    <property type="component" value="Unassembled WGS sequence"/>
</dbReference>
<evidence type="ECO:0000256" key="2">
    <source>
        <dbReference type="ARBA" id="ARBA00022723"/>
    </source>
</evidence>
<proteinExistence type="predicted"/>
<evidence type="ECO:0000256" key="3">
    <source>
        <dbReference type="ARBA" id="ARBA00023004"/>
    </source>
</evidence>
<dbReference type="Gene3D" id="1.10.760.10">
    <property type="entry name" value="Cytochrome c-like domain"/>
    <property type="match status" value="1"/>
</dbReference>